<reference evidence="2 3" key="1">
    <citation type="submission" date="2016-10" db="EMBL/GenBank/DDBJ databases">
        <authorList>
            <person name="de Groot N.N."/>
        </authorList>
    </citation>
    <scope>NUCLEOTIDE SEQUENCE [LARGE SCALE GENOMIC DNA]</scope>
    <source>
        <strain evidence="2 3">DSM 26656</strain>
    </source>
</reference>
<feature type="domain" description="DUF2019" evidence="1">
    <location>
        <begin position="13"/>
        <end position="116"/>
    </location>
</feature>
<dbReference type="SUPFAM" id="SSF48371">
    <property type="entry name" value="ARM repeat"/>
    <property type="match status" value="1"/>
</dbReference>
<dbReference type="Gene3D" id="1.25.40.70">
    <property type="entry name" value="Phosphatidylinositol 3-kinase, accessory domain (PIK)"/>
    <property type="match status" value="1"/>
</dbReference>
<evidence type="ECO:0000259" key="1">
    <source>
        <dbReference type="Pfam" id="PF09450"/>
    </source>
</evidence>
<evidence type="ECO:0000313" key="3">
    <source>
        <dbReference type="Proteomes" id="UP000236743"/>
    </source>
</evidence>
<accession>A0A1H6C1R5</accession>
<gene>
    <name evidence="2" type="ORF">SAMN04488115_108301</name>
</gene>
<dbReference type="EMBL" id="FNUY01000008">
    <property type="protein sequence ID" value="SEG66813.1"/>
    <property type="molecule type" value="Genomic_DNA"/>
</dbReference>
<dbReference type="Pfam" id="PF09450">
    <property type="entry name" value="DUF2019"/>
    <property type="match status" value="1"/>
</dbReference>
<protein>
    <recommendedName>
        <fullName evidence="1">DUF2019 domain-containing protein</fullName>
    </recommendedName>
</protein>
<name>A0A1H6C1R5_9HYPH</name>
<keyword evidence="3" id="KW-1185">Reference proteome</keyword>
<dbReference type="Proteomes" id="UP000236743">
    <property type="component" value="Unassembled WGS sequence"/>
</dbReference>
<dbReference type="InterPro" id="IPR018568">
    <property type="entry name" value="DUF2019"/>
</dbReference>
<organism evidence="2 3">
    <name type="scientific">Bosea lathyri</name>
    <dbReference type="NCBI Taxonomy" id="1036778"/>
    <lineage>
        <taxon>Bacteria</taxon>
        <taxon>Pseudomonadati</taxon>
        <taxon>Pseudomonadota</taxon>
        <taxon>Alphaproteobacteria</taxon>
        <taxon>Hyphomicrobiales</taxon>
        <taxon>Boseaceae</taxon>
        <taxon>Bosea</taxon>
    </lineage>
</organism>
<evidence type="ECO:0000313" key="2">
    <source>
        <dbReference type="EMBL" id="SEG66813.1"/>
    </source>
</evidence>
<dbReference type="RefSeq" id="WP_103874240.1">
    <property type="nucleotide sequence ID" value="NZ_FNUY01000008.1"/>
</dbReference>
<proteinExistence type="predicted"/>
<dbReference type="OrthoDB" id="7963325at2"/>
<sequence>MTAAQYTKMSVSELVQEFEALCIAQYHSTEREEISEYNKRYKRIVAVQNELKSRDGDQRRALQTLFGQGNLQVRYMAAHVNLAVDYDKARQELEAIAATKWYPQAAEAGMTLENLDSGFYRPR</sequence>
<dbReference type="InterPro" id="IPR016024">
    <property type="entry name" value="ARM-type_fold"/>
</dbReference>
<dbReference type="InterPro" id="IPR042236">
    <property type="entry name" value="PI3K_accessory_sf"/>
</dbReference>
<dbReference type="AlphaFoldDB" id="A0A1H6C1R5"/>